<evidence type="ECO:0000313" key="1">
    <source>
        <dbReference type="EMBL" id="PAK77840.1"/>
    </source>
</evidence>
<dbReference type="EMBL" id="NCXK01000011">
    <property type="protein sequence ID" value="PAK77840.1"/>
    <property type="molecule type" value="Genomic_DNA"/>
</dbReference>
<dbReference type="AlphaFoldDB" id="A0A269XX98"/>
<dbReference type="Proteomes" id="UP000216151">
    <property type="component" value="Unassembled WGS sequence"/>
</dbReference>
<reference evidence="1 2" key="1">
    <citation type="submission" date="2017-04" db="EMBL/GenBank/DDBJ databases">
        <title>Kefir bacterial isolates.</title>
        <authorList>
            <person name="Kim Y."/>
            <person name="Blasche S."/>
            <person name="Patil K.R."/>
        </authorList>
    </citation>
    <scope>NUCLEOTIDE SEQUENCE [LARGE SCALE GENOMIC DNA]</scope>
    <source>
        <strain evidence="1 2">KR</strain>
    </source>
</reference>
<name>A0A269XX98_9PROT</name>
<keyword evidence="2" id="KW-1185">Reference proteome</keyword>
<accession>A0A269XX98</accession>
<evidence type="ECO:0000313" key="2">
    <source>
        <dbReference type="Proteomes" id="UP000216151"/>
    </source>
</evidence>
<comment type="caution">
    <text evidence="1">The sequence shown here is derived from an EMBL/GenBank/DDBJ whole genome shotgun (WGS) entry which is preliminary data.</text>
</comment>
<protein>
    <submittedName>
        <fullName evidence="1">Uncharacterized protein</fullName>
    </submittedName>
</protein>
<gene>
    <name evidence="1" type="ORF">B8X00_09180</name>
</gene>
<proteinExistence type="predicted"/>
<organism evidence="1 2">
    <name type="scientific">Acetobacter fabarum</name>
    <dbReference type="NCBI Taxonomy" id="483199"/>
    <lineage>
        <taxon>Bacteria</taxon>
        <taxon>Pseudomonadati</taxon>
        <taxon>Pseudomonadota</taxon>
        <taxon>Alphaproteobacteria</taxon>
        <taxon>Acetobacterales</taxon>
        <taxon>Acetobacteraceae</taxon>
        <taxon>Acetobacter</taxon>
    </lineage>
</organism>
<sequence>MWYSAYPSARLAVFGSDGVVTGWLECAQFSEAPEWLPAADQTAAVPDDVWENRATGYWQVKAGVFSQYAPPVVTVPLKTQAVTAQAWIQQQANLAAAMGETFTADMKAYVKAIAAIANGTDTTSTALPAQPADVMAGS</sequence>